<proteinExistence type="predicted"/>
<sequence>MGLYERPGASPTASVDSFDAERDAQGFSSRVPRPVRPPGASGRQHFASAPAFPRPSFPQDQRAALRTQISPRTTQDAAAAADNLLSLIQSVNPGRKPQYEQRRRGDVATAKMTHLLRQQRPRDGYGSTSEDQTPPATVGGLAAPGRKRQGAQLPSPRKKRVGRPVKNATLHEGDGEPKRKRRDKKPTYIVRREKKAMLEAELVGLKQQVVQLRRASGIPDSFFTEKEQLLARIQDNDRLRVESRKQDLLLRNAHAIMAAEYLMKCVESPIENFIHLTTDLKQRRAALVGLKEEKLKQADDFITERSKLLPRVTSWCQEAKFETEEGHYCAEKMDNTPFHGVRSVRQVFEALQFFFRNMEISISEMLGDITVREDDDSTASNSFSNHRLVSAMSHGIKVEKNIVKFFKLVEPDVDDDQEGNSSYALVATDSVDVDDMYPYVPQERIRMDINAAMKFTEHFCKRPPNRKKKTRTRHPLYGNGGFPYPQDPEEDEDDEYERVVVLTRFFRVKLHHTEMDIPPHVLQEVRQGLACFSDTMVQSMHRVIYESR</sequence>
<feature type="region of interest" description="Disordered" evidence="1">
    <location>
        <begin position="1"/>
        <end position="187"/>
    </location>
</feature>
<accession>A0A8T1VIQ2</accession>
<feature type="compositionally biased region" description="Polar residues" evidence="1">
    <location>
        <begin position="126"/>
        <end position="135"/>
    </location>
</feature>
<dbReference type="EMBL" id="JAGDFM010000314">
    <property type="protein sequence ID" value="KAG7380048.1"/>
    <property type="molecule type" value="Genomic_DNA"/>
</dbReference>
<organism evidence="2 3">
    <name type="scientific">Phytophthora pseudosyringae</name>
    <dbReference type="NCBI Taxonomy" id="221518"/>
    <lineage>
        <taxon>Eukaryota</taxon>
        <taxon>Sar</taxon>
        <taxon>Stramenopiles</taxon>
        <taxon>Oomycota</taxon>
        <taxon>Peronosporomycetes</taxon>
        <taxon>Peronosporales</taxon>
        <taxon>Peronosporaceae</taxon>
        <taxon>Phytophthora</taxon>
    </lineage>
</organism>
<dbReference type="OrthoDB" id="124062at2759"/>
<protein>
    <submittedName>
        <fullName evidence="2">Uncharacterized protein</fullName>
    </submittedName>
</protein>
<feature type="region of interest" description="Disordered" evidence="1">
    <location>
        <begin position="462"/>
        <end position="493"/>
    </location>
</feature>
<dbReference type="Proteomes" id="UP000694044">
    <property type="component" value="Unassembled WGS sequence"/>
</dbReference>
<evidence type="ECO:0000313" key="3">
    <source>
        <dbReference type="Proteomes" id="UP000694044"/>
    </source>
</evidence>
<comment type="caution">
    <text evidence="2">The sequence shown here is derived from an EMBL/GenBank/DDBJ whole genome shotgun (WGS) entry which is preliminary data.</text>
</comment>
<reference evidence="2" key="1">
    <citation type="submission" date="2021-02" db="EMBL/GenBank/DDBJ databases">
        <authorList>
            <person name="Palmer J.M."/>
        </authorList>
    </citation>
    <scope>NUCLEOTIDE SEQUENCE</scope>
    <source>
        <strain evidence="2">SCRP734</strain>
    </source>
</reference>
<feature type="compositionally biased region" description="Basic and acidic residues" evidence="1">
    <location>
        <begin position="97"/>
        <end position="106"/>
    </location>
</feature>
<gene>
    <name evidence="2" type="ORF">PHYPSEUDO_007824</name>
</gene>
<name>A0A8T1VIQ2_9STRA</name>
<feature type="compositionally biased region" description="Low complexity" evidence="1">
    <location>
        <begin position="28"/>
        <end position="51"/>
    </location>
</feature>
<evidence type="ECO:0000256" key="1">
    <source>
        <dbReference type="SAM" id="MobiDB-lite"/>
    </source>
</evidence>
<keyword evidence="3" id="KW-1185">Reference proteome</keyword>
<evidence type="ECO:0000313" key="2">
    <source>
        <dbReference type="EMBL" id="KAG7380048.1"/>
    </source>
</evidence>
<dbReference type="AlphaFoldDB" id="A0A8T1VIQ2"/>
<feature type="compositionally biased region" description="Basic residues" evidence="1">
    <location>
        <begin position="462"/>
        <end position="474"/>
    </location>
</feature>